<evidence type="ECO:0000259" key="2">
    <source>
        <dbReference type="Pfam" id="PF12890"/>
    </source>
</evidence>
<gene>
    <name evidence="3" type="ORF">N6H18_08645</name>
</gene>
<dbReference type="CDD" id="cd01317">
    <property type="entry name" value="DHOase_IIa"/>
    <property type="match status" value="1"/>
</dbReference>
<dbReference type="RefSeq" id="WP_262311438.1">
    <property type="nucleotide sequence ID" value="NZ_CP106679.1"/>
</dbReference>
<dbReference type="Proteomes" id="UP001065174">
    <property type="component" value="Chromosome"/>
</dbReference>
<dbReference type="Gene3D" id="3.20.20.140">
    <property type="entry name" value="Metal-dependent hydrolases"/>
    <property type="match status" value="1"/>
</dbReference>
<dbReference type="PANTHER" id="PTHR43668">
    <property type="entry name" value="ALLANTOINASE"/>
    <property type="match status" value="1"/>
</dbReference>
<dbReference type="Gene3D" id="2.30.40.10">
    <property type="entry name" value="Urease, subunit C, domain 1"/>
    <property type="match status" value="1"/>
</dbReference>
<dbReference type="SUPFAM" id="SSF51338">
    <property type="entry name" value="Composite domain of metallo-dependent hydrolases"/>
    <property type="match status" value="1"/>
</dbReference>
<protein>
    <submittedName>
        <fullName evidence="3">Dihydroorotase</fullName>
    </submittedName>
</protein>
<dbReference type="PANTHER" id="PTHR43668:SF2">
    <property type="entry name" value="ALLANTOINASE"/>
    <property type="match status" value="1"/>
</dbReference>
<evidence type="ECO:0000256" key="1">
    <source>
        <dbReference type="ARBA" id="ARBA00022975"/>
    </source>
</evidence>
<dbReference type="Pfam" id="PF12890">
    <property type="entry name" value="DHOase"/>
    <property type="match status" value="1"/>
</dbReference>
<keyword evidence="4" id="KW-1185">Reference proteome</keyword>
<proteinExistence type="predicted"/>
<organism evidence="3 4">
    <name type="scientific">Reichenbachiella agarivorans</name>
    <dbReference type="NCBI Taxonomy" id="2979464"/>
    <lineage>
        <taxon>Bacteria</taxon>
        <taxon>Pseudomonadati</taxon>
        <taxon>Bacteroidota</taxon>
        <taxon>Cytophagia</taxon>
        <taxon>Cytophagales</taxon>
        <taxon>Reichenbachiellaceae</taxon>
        <taxon>Reichenbachiella</taxon>
    </lineage>
</organism>
<dbReference type="InterPro" id="IPR011059">
    <property type="entry name" value="Metal-dep_hydrolase_composite"/>
</dbReference>
<name>A0ABY6CU12_9BACT</name>
<dbReference type="SUPFAM" id="SSF51556">
    <property type="entry name" value="Metallo-dependent hydrolases"/>
    <property type="match status" value="1"/>
</dbReference>
<sequence length="419" mass="46532">MSLFIREAKILDPQSPHHNKIVNVLIQDGVIVSIDKQEHSADTVIEAKGQLLLPGLFDMKANFNDPGNEHKEDIRSGCQLATESGFTGIATLPNTAPVVQAKSHIEYIKSKSRDCLTDLYPMAAVTIDTKGEDLTEMLDLHEAGAVAFTDGNEPLWHTDILLKSLIYVQKIDGLIINLPEDKLLTRFGTMNEGIVSTGLGLKGMPALAEHLMIKRDLDILEYSGGRLHFSNISSAESVKLIKKGKKKGLNITCDVSIHHLMHTDESVIGYDSNFKINPPLREEKDRKALIKGLKEGIIDVIVSAHTPQDEESKKLEFDRAENGILSLQTMIPSLLSLKEELEYNEWIDKVTVNPRAILKIETASINEKQKANLTLINPKKKWKYDSSSNRSKSVNSPYYGKELIGQVSATINGTKQYLA</sequence>
<dbReference type="InterPro" id="IPR004722">
    <property type="entry name" value="DHOase"/>
</dbReference>
<dbReference type="InterPro" id="IPR032466">
    <property type="entry name" value="Metal_Hydrolase"/>
</dbReference>
<feature type="domain" description="Dihydroorotase catalytic" evidence="2">
    <location>
        <begin position="49"/>
        <end position="237"/>
    </location>
</feature>
<dbReference type="EMBL" id="CP106679">
    <property type="protein sequence ID" value="UXP34012.1"/>
    <property type="molecule type" value="Genomic_DNA"/>
</dbReference>
<dbReference type="InterPro" id="IPR050138">
    <property type="entry name" value="DHOase/Allantoinase_Hydrolase"/>
</dbReference>
<dbReference type="NCBIfam" id="TIGR00857">
    <property type="entry name" value="pyrC_multi"/>
    <property type="match status" value="1"/>
</dbReference>
<evidence type="ECO:0000313" key="3">
    <source>
        <dbReference type="EMBL" id="UXP34012.1"/>
    </source>
</evidence>
<evidence type="ECO:0000313" key="4">
    <source>
        <dbReference type="Proteomes" id="UP001065174"/>
    </source>
</evidence>
<dbReference type="InterPro" id="IPR024403">
    <property type="entry name" value="DHOase_cat"/>
</dbReference>
<accession>A0ABY6CU12</accession>
<keyword evidence="1" id="KW-0665">Pyrimidine biosynthesis</keyword>
<reference evidence="3" key="1">
    <citation type="submission" date="2022-09" db="EMBL/GenBank/DDBJ databases">
        <title>Comparative genomics and taxonomic characterization of three novel marine species of genus Reichenbachiella exhibiting antioxidant and polysaccharide degradation activities.</title>
        <authorList>
            <person name="Muhammad N."/>
            <person name="Lee Y.-J."/>
            <person name="Ko J."/>
            <person name="Kim S.-G."/>
        </authorList>
    </citation>
    <scope>NUCLEOTIDE SEQUENCE</scope>
    <source>
        <strain evidence="3">BKB1-1</strain>
    </source>
</reference>